<keyword evidence="3" id="KW-0143">Chaperone</keyword>
<dbReference type="Gramene" id="BGIOSGA009222-TA">
    <property type="protein sequence ID" value="BGIOSGA009222-PA"/>
    <property type="gene ID" value="BGIOSGA009222"/>
</dbReference>
<evidence type="ECO:0000313" key="9">
    <source>
        <dbReference type="Proteomes" id="UP000007015"/>
    </source>
</evidence>
<dbReference type="Gene3D" id="3.30.1220.10">
    <property type="entry name" value="CobW-like, C-terminal domain"/>
    <property type="match status" value="1"/>
</dbReference>
<comment type="similarity">
    <text evidence="4">Belongs to the SIMIBI class G3E GTPase family. ZNG1 subfamily.</text>
</comment>
<evidence type="ECO:0000256" key="2">
    <source>
        <dbReference type="ARBA" id="ARBA00022801"/>
    </source>
</evidence>
<dbReference type="InterPro" id="IPR036627">
    <property type="entry name" value="CobW-likC_sf"/>
</dbReference>
<dbReference type="GO" id="GO:0000166">
    <property type="term" value="F:nucleotide binding"/>
    <property type="evidence" value="ECO:0007669"/>
    <property type="project" value="UniProtKB-KW"/>
</dbReference>
<dbReference type="SUPFAM" id="SSF90002">
    <property type="entry name" value="Hypothetical protein YjiA, C-terminal domain"/>
    <property type="match status" value="1"/>
</dbReference>
<evidence type="ECO:0000256" key="3">
    <source>
        <dbReference type="ARBA" id="ARBA00023186"/>
    </source>
</evidence>
<dbReference type="FunFam" id="3.40.50.300:FF:000778">
    <property type="entry name" value="GTP-binding protein YjiA"/>
    <property type="match status" value="1"/>
</dbReference>
<dbReference type="HOGENOM" id="CLU_017452_0_0_1"/>
<name>B8AED8_ORYSI</name>
<feature type="domain" description="CobW C-terminal" evidence="7">
    <location>
        <begin position="350"/>
        <end position="444"/>
    </location>
</feature>
<gene>
    <name evidence="8" type="ORF">OsI_09310</name>
</gene>
<dbReference type="CDD" id="cd03112">
    <property type="entry name" value="CobW-like"/>
    <property type="match status" value="1"/>
</dbReference>
<dbReference type="Pfam" id="PF07683">
    <property type="entry name" value="CobW_C"/>
    <property type="match status" value="1"/>
</dbReference>
<evidence type="ECO:0000313" key="8">
    <source>
        <dbReference type="EMBL" id="EEC74182.1"/>
    </source>
</evidence>
<keyword evidence="2" id="KW-0378">Hydrolase</keyword>
<dbReference type="InterPro" id="IPR011629">
    <property type="entry name" value="CobW-like_C"/>
</dbReference>
<dbReference type="PANTHER" id="PTHR13748">
    <property type="entry name" value="COBW-RELATED"/>
    <property type="match status" value="1"/>
</dbReference>
<feature type="region of interest" description="Disordered" evidence="6">
    <location>
        <begin position="305"/>
        <end position="351"/>
    </location>
</feature>
<evidence type="ECO:0000256" key="1">
    <source>
        <dbReference type="ARBA" id="ARBA00022741"/>
    </source>
</evidence>
<feature type="compositionally biased region" description="Basic residues" evidence="6">
    <location>
        <begin position="320"/>
        <end position="339"/>
    </location>
</feature>
<dbReference type="Proteomes" id="UP000007015">
    <property type="component" value="Chromosome 2"/>
</dbReference>
<dbReference type="SUPFAM" id="SSF52540">
    <property type="entry name" value="P-loop containing nucleoside triphosphate hydrolases"/>
    <property type="match status" value="1"/>
</dbReference>
<reference evidence="8 9" key="1">
    <citation type="journal article" date="2005" name="PLoS Biol.">
        <title>The genomes of Oryza sativa: a history of duplications.</title>
        <authorList>
            <person name="Yu J."/>
            <person name="Wang J."/>
            <person name="Lin W."/>
            <person name="Li S."/>
            <person name="Li H."/>
            <person name="Zhou J."/>
            <person name="Ni P."/>
            <person name="Dong W."/>
            <person name="Hu S."/>
            <person name="Zeng C."/>
            <person name="Zhang J."/>
            <person name="Zhang Y."/>
            <person name="Li R."/>
            <person name="Xu Z."/>
            <person name="Li S."/>
            <person name="Li X."/>
            <person name="Zheng H."/>
            <person name="Cong L."/>
            <person name="Lin L."/>
            <person name="Yin J."/>
            <person name="Geng J."/>
            <person name="Li G."/>
            <person name="Shi J."/>
            <person name="Liu J."/>
            <person name="Lv H."/>
            <person name="Li J."/>
            <person name="Wang J."/>
            <person name="Deng Y."/>
            <person name="Ran L."/>
            <person name="Shi X."/>
            <person name="Wang X."/>
            <person name="Wu Q."/>
            <person name="Li C."/>
            <person name="Ren X."/>
            <person name="Wang J."/>
            <person name="Wang X."/>
            <person name="Li D."/>
            <person name="Liu D."/>
            <person name="Zhang X."/>
            <person name="Ji Z."/>
            <person name="Zhao W."/>
            <person name="Sun Y."/>
            <person name="Zhang Z."/>
            <person name="Bao J."/>
            <person name="Han Y."/>
            <person name="Dong L."/>
            <person name="Ji J."/>
            <person name="Chen P."/>
            <person name="Wu S."/>
            <person name="Liu J."/>
            <person name="Xiao Y."/>
            <person name="Bu D."/>
            <person name="Tan J."/>
            <person name="Yang L."/>
            <person name="Ye C."/>
            <person name="Zhang J."/>
            <person name="Xu J."/>
            <person name="Zhou Y."/>
            <person name="Yu Y."/>
            <person name="Zhang B."/>
            <person name="Zhuang S."/>
            <person name="Wei H."/>
            <person name="Liu B."/>
            <person name="Lei M."/>
            <person name="Yu H."/>
            <person name="Li Y."/>
            <person name="Xu H."/>
            <person name="Wei S."/>
            <person name="He X."/>
            <person name="Fang L."/>
            <person name="Zhang Z."/>
            <person name="Zhang Y."/>
            <person name="Huang X."/>
            <person name="Su Z."/>
            <person name="Tong W."/>
            <person name="Li J."/>
            <person name="Tong Z."/>
            <person name="Li S."/>
            <person name="Ye J."/>
            <person name="Wang L."/>
            <person name="Fang L."/>
            <person name="Lei T."/>
            <person name="Chen C."/>
            <person name="Chen H."/>
            <person name="Xu Z."/>
            <person name="Li H."/>
            <person name="Huang H."/>
            <person name="Zhang F."/>
            <person name="Xu H."/>
            <person name="Li N."/>
            <person name="Zhao C."/>
            <person name="Li S."/>
            <person name="Dong L."/>
            <person name="Huang Y."/>
            <person name="Li L."/>
            <person name="Xi Y."/>
            <person name="Qi Q."/>
            <person name="Li W."/>
            <person name="Zhang B."/>
            <person name="Hu W."/>
            <person name="Zhang Y."/>
            <person name="Tian X."/>
            <person name="Jiao Y."/>
            <person name="Liang X."/>
            <person name="Jin J."/>
            <person name="Gao L."/>
            <person name="Zheng W."/>
            <person name="Hao B."/>
            <person name="Liu S."/>
            <person name="Wang W."/>
            <person name="Yuan L."/>
            <person name="Cao M."/>
            <person name="McDermott J."/>
            <person name="Samudrala R."/>
            <person name="Wang J."/>
            <person name="Wong G.K."/>
            <person name="Yang H."/>
        </authorList>
    </citation>
    <scope>NUCLEOTIDE SEQUENCE [LARGE SCALE GENOMIC DNA]</scope>
    <source>
        <strain evidence="9">cv. 93-11</strain>
    </source>
</reference>
<dbReference type="AlphaFoldDB" id="B8AED8"/>
<evidence type="ECO:0000256" key="5">
    <source>
        <dbReference type="ARBA" id="ARBA00049117"/>
    </source>
</evidence>
<proteinExistence type="inferred from homology"/>
<protein>
    <recommendedName>
        <fullName evidence="7">CobW C-terminal domain-containing protein</fullName>
    </recommendedName>
</protein>
<dbReference type="OMA" id="HSQGFET"/>
<evidence type="ECO:0000256" key="4">
    <source>
        <dbReference type="ARBA" id="ARBA00034320"/>
    </source>
</evidence>
<dbReference type="InterPro" id="IPR003495">
    <property type="entry name" value="CobW/HypB/UreG_nucleotide-bd"/>
</dbReference>
<comment type="catalytic activity">
    <reaction evidence="5">
        <text>GTP + H2O = GDP + phosphate + H(+)</text>
        <dbReference type="Rhea" id="RHEA:19669"/>
        <dbReference type="ChEBI" id="CHEBI:15377"/>
        <dbReference type="ChEBI" id="CHEBI:15378"/>
        <dbReference type="ChEBI" id="CHEBI:37565"/>
        <dbReference type="ChEBI" id="CHEBI:43474"/>
        <dbReference type="ChEBI" id="CHEBI:58189"/>
    </reaction>
    <physiologicalReaction direction="left-to-right" evidence="5">
        <dbReference type="Rhea" id="RHEA:19670"/>
    </physiologicalReaction>
</comment>
<evidence type="ECO:0000256" key="6">
    <source>
        <dbReference type="SAM" id="MobiDB-lite"/>
    </source>
</evidence>
<dbReference type="SMART" id="SM00833">
    <property type="entry name" value="CobW_C"/>
    <property type="match status" value="1"/>
</dbReference>
<dbReference type="GO" id="GO:0016787">
    <property type="term" value="F:hydrolase activity"/>
    <property type="evidence" value="ECO:0007669"/>
    <property type="project" value="UniProtKB-KW"/>
</dbReference>
<dbReference type="PANTHER" id="PTHR13748:SF62">
    <property type="entry name" value="COBW DOMAIN-CONTAINING PROTEIN"/>
    <property type="match status" value="1"/>
</dbReference>
<dbReference type="STRING" id="39946.B8AED8"/>
<dbReference type="EMBL" id="CM000127">
    <property type="protein sequence ID" value="EEC74182.1"/>
    <property type="molecule type" value="Genomic_DNA"/>
</dbReference>
<dbReference type="InterPro" id="IPR027417">
    <property type="entry name" value="P-loop_NTPase"/>
</dbReference>
<keyword evidence="9" id="KW-1185">Reference proteome</keyword>
<organism evidence="8 9">
    <name type="scientific">Oryza sativa subsp. indica</name>
    <name type="common">Rice</name>
    <dbReference type="NCBI Taxonomy" id="39946"/>
    <lineage>
        <taxon>Eukaryota</taxon>
        <taxon>Viridiplantae</taxon>
        <taxon>Streptophyta</taxon>
        <taxon>Embryophyta</taxon>
        <taxon>Tracheophyta</taxon>
        <taxon>Spermatophyta</taxon>
        <taxon>Magnoliopsida</taxon>
        <taxon>Liliopsida</taxon>
        <taxon>Poales</taxon>
        <taxon>Poaceae</taxon>
        <taxon>BOP clade</taxon>
        <taxon>Oryzoideae</taxon>
        <taxon>Oryzeae</taxon>
        <taxon>Oryzinae</taxon>
        <taxon>Oryza</taxon>
        <taxon>Oryza sativa</taxon>
    </lineage>
</organism>
<keyword evidence="1" id="KW-0547">Nucleotide-binding</keyword>
<accession>B8AED8</accession>
<dbReference type="GO" id="GO:0005737">
    <property type="term" value="C:cytoplasm"/>
    <property type="evidence" value="ECO:0007669"/>
    <property type="project" value="TreeGrafter"/>
</dbReference>
<dbReference type="Gene3D" id="3.40.50.300">
    <property type="entry name" value="P-loop containing nucleotide triphosphate hydrolases"/>
    <property type="match status" value="1"/>
</dbReference>
<sequence length="447" mass="49197">MAAALCSASPAISAAAAAALGAAARRLRVRVRAASRPYCAAPAPPRAAAAVGAQSWRARRRFAASAASTTTEEEEEGAGAEVMIPPDNRIPATIITGFLGSGKTTLLNHILTAHHGKRIAVIENEYGEVDIDGSLVAAQTAGAEDIMMLNNGCLCCTVRGDLVRMIGELVDKKKGKFDHIIIETTGLANPAPIIQTFYAEDTVFNDVKLDGVVTLVDAKHARLHLDEVKPKGIVNEAVQQIAYADRIIVNKIDLVSEPEVSSLVERIRSMNRMAHLKRAEYGKVDLDYVLGIGGFDLERIESAVTEESHDHHTGHEHKHDHEHHHHDHHHHDHEHKHDHHAHDHTHDPGVSSVSIVCEGEMDLEKADMWLGNLLLERSDDIYRMKGLLSVSGMPQRFVFQGVHDIFQGSPERMWEPNEPRINKIVFIGKNLNGEELEKGFKDCLLKK</sequence>
<evidence type="ECO:0000259" key="7">
    <source>
        <dbReference type="SMART" id="SM00833"/>
    </source>
</evidence>
<dbReference type="Pfam" id="PF02492">
    <property type="entry name" value="cobW"/>
    <property type="match status" value="1"/>
</dbReference>
<dbReference type="InterPro" id="IPR051316">
    <property type="entry name" value="Zinc-reg_GTPase_activator"/>
</dbReference>
<feature type="compositionally biased region" description="Basic and acidic residues" evidence="6">
    <location>
        <begin position="305"/>
        <end position="319"/>
    </location>
</feature>